<protein>
    <recommendedName>
        <fullName evidence="3 9">Mediator of RNA polymerase II transcription subunit 14</fullName>
    </recommendedName>
    <alternativeName>
        <fullName evidence="8 9">Mediator complex subunit 14</fullName>
    </alternativeName>
</protein>
<keyword evidence="4 9" id="KW-0805">Transcription regulation</keyword>
<evidence type="ECO:0000313" key="11">
    <source>
        <dbReference type="EMBL" id="KAG0689529.1"/>
    </source>
</evidence>
<comment type="similarity">
    <text evidence="2 9">Belongs to the Mediator complex subunit 14 family.</text>
</comment>
<comment type="subcellular location">
    <subcellularLocation>
        <location evidence="1 9">Nucleus</location>
    </subcellularLocation>
</comment>
<dbReference type="GO" id="GO:0006357">
    <property type="term" value="P:regulation of transcription by RNA polymerase II"/>
    <property type="evidence" value="ECO:0007669"/>
    <property type="project" value="InterPro"/>
</dbReference>
<evidence type="ECO:0000256" key="4">
    <source>
        <dbReference type="ARBA" id="ARBA00023015"/>
    </source>
</evidence>
<feature type="domain" description="Mediator complex subunit MED14 N-terminal" evidence="10">
    <location>
        <begin position="60"/>
        <end position="246"/>
    </location>
</feature>
<dbReference type="PANTHER" id="PTHR12809:SF2">
    <property type="entry name" value="MEDIATOR OF RNA POLYMERASE II TRANSCRIPTION SUBUNIT 14"/>
    <property type="match status" value="1"/>
</dbReference>
<dbReference type="InterPro" id="IPR013947">
    <property type="entry name" value="Mediator_Med14"/>
</dbReference>
<keyword evidence="7 9" id="KW-0539">Nucleus</keyword>
<comment type="function">
    <text evidence="9">Component of the Mediator complex, a coactivator involved in the regulated transcription of nearly all RNA polymerase II-dependent genes. Mediator functions as a bridge to convey information from gene-specific regulatory proteins to the basal RNA polymerase II transcription machinery. Mediator is recruited to promoters by direct interactions with regulatory proteins and serves as a scaffold for the assembly of a functional preinitiation complex with RNA polymerase II and the general transcription factors.</text>
</comment>
<evidence type="ECO:0000256" key="9">
    <source>
        <dbReference type="RuleBase" id="RU365082"/>
    </source>
</evidence>
<evidence type="ECO:0000256" key="7">
    <source>
        <dbReference type="ARBA" id="ARBA00023242"/>
    </source>
</evidence>
<evidence type="ECO:0000259" key="10">
    <source>
        <dbReference type="Pfam" id="PF08638"/>
    </source>
</evidence>
<dbReference type="GO" id="GO:0016592">
    <property type="term" value="C:mediator complex"/>
    <property type="evidence" value="ECO:0007669"/>
    <property type="project" value="UniProtKB-UniRule"/>
</dbReference>
<comment type="caution">
    <text evidence="11">The sequence shown here is derived from an EMBL/GenBank/DDBJ whole genome shotgun (WGS) entry which is preliminary data.</text>
</comment>
<accession>A0A9P6WLU1</accession>
<proteinExistence type="inferred from homology"/>
<evidence type="ECO:0000313" key="12">
    <source>
        <dbReference type="Proteomes" id="UP000697127"/>
    </source>
</evidence>
<name>A0A9P6WLU1_9ASCO</name>
<keyword evidence="5 9" id="KW-0010">Activator</keyword>
<reference evidence="11" key="1">
    <citation type="submission" date="2020-11" db="EMBL/GenBank/DDBJ databases">
        <title>Kefir isolates.</title>
        <authorList>
            <person name="Marcisauskas S."/>
            <person name="Kim Y."/>
            <person name="Blasche S."/>
        </authorList>
    </citation>
    <scope>NUCLEOTIDE SEQUENCE</scope>
    <source>
        <strain evidence="11">Olga-1</strain>
    </source>
</reference>
<dbReference type="Pfam" id="PF08638">
    <property type="entry name" value="Med14"/>
    <property type="match status" value="1"/>
</dbReference>
<organism evidence="11 12">
    <name type="scientific">Pichia californica</name>
    <dbReference type="NCBI Taxonomy" id="460514"/>
    <lineage>
        <taxon>Eukaryota</taxon>
        <taxon>Fungi</taxon>
        <taxon>Dikarya</taxon>
        <taxon>Ascomycota</taxon>
        <taxon>Saccharomycotina</taxon>
        <taxon>Pichiomycetes</taxon>
        <taxon>Pichiales</taxon>
        <taxon>Pichiaceae</taxon>
        <taxon>Pichia</taxon>
    </lineage>
</organism>
<dbReference type="GO" id="GO:0003712">
    <property type="term" value="F:transcription coregulator activity"/>
    <property type="evidence" value="ECO:0007669"/>
    <property type="project" value="UniProtKB-UniRule"/>
</dbReference>
<evidence type="ECO:0000256" key="2">
    <source>
        <dbReference type="ARBA" id="ARBA00007813"/>
    </source>
</evidence>
<evidence type="ECO:0000256" key="6">
    <source>
        <dbReference type="ARBA" id="ARBA00023163"/>
    </source>
</evidence>
<dbReference type="PANTHER" id="PTHR12809">
    <property type="entry name" value="MEDIATOR COMPLEX SUBUNIT"/>
    <property type="match status" value="1"/>
</dbReference>
<evidence type="ECO:0000256" key="5">
    <source>
        <dbReference type="ARBA" id="ARBA00023159"/>
    </source>
</evidence>
<dbReference type="GO" id="GO:0070847">
    <property type="term" value="C:core mediator complex"/>
    <property type="evidence" value="ECO:0007669"/>
    <property type="project" value="TreeGrafter"/>
</dbReference>
<evidence type="ECO:0000256" key="1">
    <source>
        <dbReference type="ARBA" id="ARBA00004123"/>
    </source>
</evidence>
<dbReference type="Proteomes" id="UP000697127">
    <property type="component" value="Unassembled WGS sequence"/>
</dbReference>
<dbReference type="EMBL" id="PUHW01000074">
    <property type="protein sequence ID" value="KAG0689529.1"/>
    <property type="molecule type" value="Genomic_DNA"/>
</dbReference>
<dbReference type="InterPro" id="IPR055122">
    <property type="entry name" value="Med14_N"/>
</dbReference>
<sequence length="1101" mass="126045">MTTTVGDNKGVGLNTTLGVPSVDNGSTLIGHEETNTSIEKCTSSSSITPPEIPHITINMTPLNIILERVAIDTFSRLKEYFKFLESGTEAEIVKKKQLLDLLVMFRENFVRLYALCKWSRNSEQISKLIDIFVWLREQNQEISNNIMSFGSIKSSLISAKMPEPDISTSLEVLLNGRPNLPTYNFIEKPPLDPKFVLKLLRNLKVELSIKMSLQKNLPKQFHNFKIENGCVLFNVPNHFSCSLSIFNNDIFHLVDFNLGFKLSGNEIISSKEMVNPKTLILIQKYSNNILNTKSNENVLSELYEILYNYSMTTKIYLLHKQLINMRMGLWRGHLTHNYNAEASMITITYWLQRKYAKSSTIQIGLFDDNKKDLDFKWFKDGVLNETTDLKLFNSDNGNLNLLKLINSIINHHIQSIILNLKNSLIDSVTDIDKSISLNSNSDKLIFKLSQSKKLIYSIDSLSGSCYFENPSNYMNRSAFKINTGNSLDFIEILKLKMIIQETEFSSMMNVTGWVNLKSIKLNNDEINKLNIDYSNCQNRNLDSILTSIDIYRRKDWPIGWSILIGNFGFKSNIQLWCSKIQSVEGRWVINWFSEISINELNNNSNQGLVDLPLNTESTNSSKNSQEVKFSNNSMSLMYDGLIKLIKISSSKLISNLIVKELKDQGCDLKVLNSNDNLVNEFLLNNFNIDNMSLKTTDNAILLIKNKSLFHIQSAKDSLVLLITIKNSDLNAKIYGKLTNSDNGVKSLPDIQYNDENLTKFEYNSVNNIFKIESDIDLSHQFGPILNSNDENLNNKNNSLILLNILLFLRKISRSFNLLKMVSTNSNLTIMKVSADSIVFKYGDNDDEFITLNLSRKGEENISIELPENNPHYYCLSYLNEIISIDQMNNLNINELVLYLRMTLKFSRKFNELRSKTSIDLDNFNKLNETVDYELKPENLQNMPSFGYLPFVCNLESLRIVYYKSIKIETQISTGKKKNTKVITDIFKFEIKIELRHKANHISEKKSKFFISMGDVRTETTDKIMSSAAISGNVANNKSLNKLIETYAETLEKYFNGENFPTELNNGSIVFLRDGICCDCESIDLVMEDLHSRLYKLVSSID</sequence>
<comment type="subunit">
    <text evidence="9">Component of the Mediator complex.</text>
</comment>
<evidence type="ECO:0000256" key="8">
    <source>
        <dbReference type="ARBA" id="ARBA00032007"/>
    </source>
</evidence>
<dbReference type="AlphaFoldDB" id="A0A9P6WLU1"/>
<keyword evidence="12" id="KW-1185">Reference proteome</keyword>
<evidence type="ECO:0000256" key="3">
    <source>
        <dbReference type="ARBA" id="ARBA00019619"/>
    </source>
</evidence>
<keyword evidence="6 9" id="KW-0804">Transcription</keyword>
<gene>
    <name evidence="11" type="primary">RGR1</name>
    <name evidence="11" type="ORF">C6P40_004867</name>
</gene>